<sequence>MVVPNESELMMASLGYQKLMHALQGFVTVVHRLNLPTLSIKPVRDTDRLVVRFNGESMVVIPVFYQPRSSVPNPTPWLELRWVPSDDRGEPLRNADGTSPWVDAVIVDADGKYRTQDDSPTYNLAKDPFPLLGLLLRHTLDE</sequence>
<name>A0A6C2YN87_9BACT</name>
<dbReference type="EMBL" id="LR593887">
    <property type="protein sequence ID" value="VTS03327.1"/>
    <property type="molecule type" value="Genomic_DNA"/>
</dbReference>
<evidence type="ECO:0000313" key="1">
    <source>
        <dbReference type="EMBL" id="VIP03080.1"/>
    </source>
</evidence>
<dbReference type="Proteomes" id="UP000464378">
    <property type="component" value="Chromosome"/>
</dbReference>
<evidence type="ECO:0000313" key="2">
    <source>
        <dbReference type="Proteomes" id="UP000464378"/>
    </source>
</evidence>
<dbReference type="EMBL" id="LR586016">
    <property type="protein sequence ID" value="VIP03080.1"/>
    <property type="molecule type" value="Genomic_DNA"/>
</dbReference>
<accession>A0A6C2YN87</accession>
<protein>
    <submittedName>
        <fullName evidence="1">Uncharacterized protein</fullName>
    </submittedName>
</protein>
<proteinExistence type="predicted"/>
<dbReference type="RefSeq" id="WP_162658189.1">
    <property type="nucleotide sequence ID" value="NZ_LR593887.1"/>
</dbReference>
<dbReference type="KEGG" id="tim:GMBLW1_08800"/>
<organism evidence="1">
    <name type="scientific">Tuwongella immobilis</name>
    <dbReference type="NCBI Taxonomy" id="692036"/>
    <lineage>
        <taxon>Bacteria</taxon>
        <taxon>Pseudomonadati</taxon>
        <taxon>Planctomycetota</taxon>
        <taxon>Planctomycetia</taxon>
        <taxon>Gemmatales</taxon>
        <taxon>Gemmataceae</taxon>
        <taxon>Tuwongella</taxon>
    </lineage>
</organism>
<dbReference type="InParanoid" id="A0A6C2YN87"/>
<reference evidence="1" key="1">
    <citation type="submission" date="2019-04" db="EMBL/GenBank/DDBJ databases">
        <authorList>
            <consortium name="Science for Life Laboratories"/>
        </authorList>
    </citation>
    <scope>NUCLEOTIDE SEQUENCE</scope>
    <source>
        <strain evidence="1">MBLW1</strain>
    </source>
</reference>
<dbReference type="AlphaFoldDB" id="A0A6C2YN87"/>
<gene>
    <name evidence="1" type="ORF">GMBLW1_08800</name>
</gene>
<keyword evidence="2" id="KW-1185">Reference proteome</keyword>